<feature type="domain" description="Peptidase M13 N-terminal" evidence="4">
    <location>
        <begin position="189"/>
        <end position="524"/>
    </location>
</feature>
<dbReference type="GO" id="GO:0005886">
    <property type="term" value="C:plasma membrane"/>
    <property type="evidence" value="ECO:0007669"/>
    <property type="project" value="TreeGrafter"/>
</dbReference>
<comment type="caution">
    <text evidence="5">The sequence shown here is derived from an EMBL/GenBank/DDBJ whole genome shotgun (WGS) entry which is preliminary data.</text>
</comment>
<evidence type="ECO:0000256" key="3">
    <source>
        <dbReference type="SAM" id="Phobius"/>
    </source>
</evidence>
<proteinExistence type="inferred from homology"/>
<evidence type="ECO:0000313" key="6">
    <source>
        <dbReference type="Proteomes" id="UP001321473"/>
    </source>
</evidence>
<dbReference type="Proteomes" id="UP001321473">
    <property type="component" value="Unassembled WGS sequence"/>
</dbReference>
<organism evidence="5 6">
    <name type="scientific">Amblyomma americanum</name>
    <name type="common">Lone star tick</name>
    <dbReference type="NCBI Taxonomy" id="6943"/>
    <lineage>
        <taxon>Eukaryota</taxon>
        <taxon>Metazoa</taxon>
        <taxon>Ecdysozoa</taxon>
        <taxon>Arthropoda</taxon>
        <taxon>Chelicerata</taxon>
        <taxon>Arachnida</taxon>
        <taxon>Acari</taxon>
        <taxon>Parasitiformes</taxon>
        <taxon>Ixodida</taxon>
        <taxon>Ixodoidea</taxon>
        <taxon>Ixodidae</taxon>
        <taxon>Amblyomminae</taxon>
        <taxon>Amblyomma</taxon>
    </lineage>
</organism>
<dbReference type="PANTHER" id="PTHR11733">
    <property type="entry name" value="ZINC METALLOPROTEASE FAMILY M13 NEPRILYSIN-RELATED"/>
    <property type="match status" value="1"/>
</dbReference>
<feature type="region of interest" description="Disordered" evidence="2">
    <location>
        <begin position="1"/>
        <end position="66"/>
    </location>
</feature>
<dbReference type="Pfam" id="PF05649">
    <property type="entry name" value="Peptidase_M13_N"/>
    <property type="match status" value="1"/>
</dbReference>
<comment type="similarity">
    <text evidence="1">Belongs to the peptidase M13 family.</text>
</comment>
<feature type="region of interest" description="Disordered" evidence="2">
    <location>
        <begin position="79"/>
        <end position="126"/>
    </location>
</feature>
<evidence type="ECO:0000256" key="1">
    <source>
        <dbReference type="ARBA" id="ARBA00007357"/>
    </source>
</evidence>
<name>A0AAQ4E7H0_AMBAM</name>
<dbReference type="PANTHER" id="PTHR11733:SF241">
    <property type="entry name" value="GH26575P-RELATED"/>
    <property type="match status" value="1"/>
</dbReference>
<evidence type="ECO:0000259" key="4">
    <source>
        <dbReference type="Pfam" id="PF05649"/>
    </source>
</evidence>
<dbReference type="InterPro" id="IPR008753">
    <property type="entry name" value="Peptidase_M13_N"/>
</dbReference>
<evidence type="ECO:0000256" key="2">
    <source>
        <dbReference type="SAM" id="MobiDB-lite"/>
    </source>
</evidence>
<sequence>MAVLPAAEQGPHSQVAEEVPSLPQADKDASYWPVSDKQLPSLPAGSATPPALPGLEERPALMSSQTEPAVLPGIEKEALASGSGKGTPRSSRSGKGSVRSTKTEKDPFPLSNQPSTSPPQPPRGRNSSLVKGVAVLLVLVIALLVVMVILKGAKPPPKGDVLDGNACQSDDCKRVARLLLESLQPNAPPCADFYQLVCGRWKHAEGQGEVLFQRFVDEITELARNEVAPPTNQAPVQKSSLAYQACEDIVAKNNTSMGTVEQILQEAGFYSPPSWTGPVDALNSTFYLGVKWCIAAPIRLTYARSSYRGVTIRMAPSESLKAYVERRQTPNISAQLKDDFAVLEAMIEQNKTPKLTFDEWMQVDTSVTMDAMPMFKSMNFAGWNETNIQDAIQGMSRKQWDDVLGLYFNHTPALRFYVDSLELFKKFIELPNAVGADKAQAYVRLYMTEMLAMKVYAPWVVREFPTYDSALNYQRRYCFAIIEQTAGYAFLTPYVTKAFPAETREDIKELQRSVRDAYDSLFTDIDRQPNVKRLPSYSTDTGRVFDLLRLFDAKSLERNYAIYADMTSDPLVNWKQLMLGRASSFWTHVTMGTGGVLPTELIFYEIDSLSYDFSLRPDVAVVPTYGSSTPEELKLASLGFVMASAMAEILYTTQANASVWNETATCLLEQQNSANGTEVQPIVLLERLVALAAIVSASSANNGSTSHLPGLAEFAGRKLLYVAWCYQYCGEKAGRLLCNEPLKELSVFADTFQCDTSAAMRKTDPCTSSWFSL</sequence>
<keyword evidence="3" id="KW-1133">Transmembrane helix</keyword>
<dbReference type="InterPro" id="IPR000718">
    <property type="entry name" value="Peptidase_M13"/>
</dbReference>
<feature type="compositionally biased region" description="Low complexity" evidence="2">
    <location>
        <begin position="89"/>
        <end position="100"/>
    </location>
</feature>
<accession>A0AAQ4E7H0</accession>
<dbReference type="GO" id="GO:0004222">
    <property type="term" value="F:metalloendopeptidase activity"/>
    <property type="evidence" value="ECO:0007669"/>
    <property type="project" value="InterPro"/>
</dbReference>
<dbReference type="EMBL" id="JARKHS020020708">
    <property type="protein sequence ID" value="KAK8770679.1"/>
    <property type="molecule type" value="Genomic_DNA"/>
</dbReference>
<dbReference type="InterPro" id="IPR024079">
    <property type="entry name" value="MetalloPept_cat_dom_sf"/>
</dbReference>
<keyword evidence="3" id="KW-0472">Membrane</keyword>
<keyword evidence="3" id="KW-0812">Transmembrane</keyword>
<dbReference type="GO" id="GO:0016485">
    <property type="term" value="P:protein processing"/>
    <property type="evidence" value="ECO:0007669"/>
    <property type="project" value="TreeGrafter"/>
</dbReference>
<keyword evidence="6" id="KW-1185">Reference proteome</keyword>
<dbReference type="SUPFAM" id="SSF55486">
    <property type="entry name" value="Metalloproteases ('zincins'), catalytic domain"/>
    <property type="match status" value="1"/>
</dbReference>
<dbReference type="PROSITE" id="PS51885">
    <property type="entry name" value="NEPRILYSIN"/>
    <property type="match status" value="1"/>
</dbReference>
<reference evidence="5 6" key="1">
    <citation type="journal article" date="2023" name="Arcadia Sci">
        <title>De novo assembly of a long-read Amblyomma americanum tick genome.</title>
        <authorList>
            <person name="Chou S."/>
            <person name="Poskanzer K.E."/>
            <person name="Rollins M."/>
            <person name="Thuy-Boun P.S."/>
        </authorList>
    </citation>
    <scope>NUCLEOTIDE SEQUENCE [LARGE SCALE GENOMIC DNA]</scope>
    <source>
        <strain evidence="5">F_SG_1</strain>
        <tissue evidence="5">Salivary glands</tissue>
    </source>
</reference>
<dbReference type="Gene3D" id="3.40.390.10">
    <property type="entry name" value="Collagenase (Catalytic Domain)"/>
    <property type="match status" value="2"/>
</dbReference>
<dbReference type="Gene3D" id="1.10.1380.10">
    <property type="entry name" value="Neutral endopeptidase , domain2"/>
    <property type="match status" value="1"/>
</dbReference>
<evidence type="ECO:0000313" key="5">
    <source>
        <dbReference type="EMBL" id="KAK8770679.1"/>
    </source>
</evidence>
<dbReference type="InterPro" id="IPR042089">
    <property type="entry name" value="Peptidase_M13_dom_2"/>
</dbReference>
<dbReference type="AlphaFoldDB" id="A0AAQ4E7H0"/>
<protein>
    <recommendedName>
        <fullName evidence="4">Peptidase M13 N-terminal domain-containing protein</fullName>
    </recommendedName>
</protein>
<gene>
    <name evidence="5" type="ORF">V5799_012857</name>
</gene>
<feature type="transmembrane region" description="Helical" evidence="3">
    <location>
        <begin position="129"/>
        <end position="150"/>
    </location>
</feature>